<dbReference type="InterPro" id="IPR051132">
    <property type="entry name" value="3-5_Exonuclease_domain"/>
</dbReference>
<organism evidence="3 4">
    <name type="scientific">Paspalum notatum var. saurae</name>
    <dbReference type="NCBI Taxonomy" id="547442"/>
    <lineage>
        <taxon>Eukaryota</taxon>
        <taxon>Viridiplantae</taxon>
        <taxon>Streptophyta</taxon>
        <taxon>Embryophyta</taxon>
        <taxon>Tracheophyta</taxon>
        <taxon>Spermatophyta</taxon>
        <taxon>Magnoliopsida</taxon>
        <taxon>Liliopsida</taxon>
        <taxon>Poales</taxon>
        <taxon>Poaceae</taxon>
        <taxon>PACMAD clade</taxon>
        <taxon>Panicoideae</taxon>
        <taxon>Andropogonodae</taxon>
        <taxon>Paspaleae</taxon>
        <taxon>Paspalinae</taxon>
        <taxon>Paspalum</taxon>
    </lineage>
</organism>
<dbReference type="GO" id="GO:0005737">
    <property type="term" value="C:cytoplasm"/>
    <property type="evidence" value="ECO:0007669"/>
    <property type="project" value="TreeGrafter"/>
</dbReference>
<dbReference type="InterPro" id="IPR036397">
    <property type="entry name" value="RNaseH_sf"/>
</dbReference>
<dbReference type="CDD" id="cd06141">
    <property type="entry name" value="WRN_exo"/>
    <property type="match status" value="1"/>
</dbReference>
<dbReference type="GO" id="GO:0008408">
    <property type="term" value="F:3'-5' exonuclease activity"/>
    <property type="evidence" value="ECO:0007669"/>
    <property type="project" value="TreeGrafter"/>
</dbReference>
<name>A0AAQ3WS57_PASNO</name>
<protein>
    <recommendedName>
        <fullName evidence="5">3'-5' exonuclease domain-containing protein</fullName>
    </recommendedName>
</protein>
<dbReference type="SUPFAM" id="SSF53098">
    <property type="entry name" value="Ribonuclease H-like"/>
    <property type="match status" value="1"/>
</dbReference>
<evidence type="ECO:0000313" key="3">
    <source>
        <dbReference type="EMBL" id="WVZ71471.1"/>
    </source>
</evidence>
<gene>
    <name evidence="3" type="ORF">U9M48_020056</name>
</gene>
<dbReference type="PANTHER" id="PTHR13620">
    <property type="entry name" value="3-5 EXONUCLEASE"/>
    <property type="match status" value="1"/>
</dbReference>
<dbReference type="EMBL" id="CP144748">
    <property type="protein sequence ID" value="WVZ71471.1"/>
    <property type="molecule type" value="Genomic_DNA"/>
</dbReference>
<evidence type="ECO:0008006" key="5">
    <source>
        <dbReference type="Google" id="ProtNLM"/>
    </source>
</evidence>
<dbReference type="PANTHER" id="PTHR13620:SF121">
    <property type="entry name" value="EMB|CAB82946.1-RELATED"/>
    <property type="match status" value="1"/>
</dbReference>
<accession>A0AAQ3WS57</accession>
<dbReference type="Gene3D" id="3.30.420.10">
    <property type="entry name" value="Ribonuclease H-like superfamily/Ribonuclease H"/>
    <property type="match status" value="1"/>
</dbReference>
<keyword evidence="2" id="KW-0378">Hydrolase</keyword>
<dbReference type="Proteomes" id="UP001341281">
    <property type="component" value="Chromosome 04"/>
</dbReference>
<keyword evidence="1" id="KW-0540">Nuclease</keyword>
<sequence>MHPPDRRRRNQSIKMMPRRTTAMIPSGHAHLSVSTSLSFGSVDIEATVTRDAAVADAWVRALRASQPRGAPLVVGFDCKWNCRQAPARGPAAWMAPPRAAVLQLSAAAGCLVLQLLYLTRAPEVLRGFLRDPRVRLVGVGVANAAARLAADHGLVCVSAVELEGPCDDYLGLVGGGKLGLKEYAKEVLDLNMEQPVSVAMSDWEKPRLDASQVGYACVDAYVSYRLGERVLLGR</sequence>
<keyword evidence="4" id="KW-1185">Reference proteome</keyword>
<dbReference type="InterPro" id="IPR012337">
    <property type="entry name" value="RNaseH-like_sf"/>
</dbReference>
<proteinExistence type="predicted"/>
<dbReference type="GO" id="GO:0005634">
    <property type="term" value="C:nucleus"/>
    <property type="evidence" value="ECO:0007669"/>
    <property type="project" value="TreeGrafter"/>
</dbReference>
<evidence type="ECO:0000313" key="4">
    <source>
        <dbReference type="Proteomes" id="UP001341281"/>
    </source>
</evidence>
<evidence type="ECO:0000256" key="1">
    <source>
        <dbReference type="ARBA" id="ARBA00022722"/>
    </source>
</evidence>
<reference evidence="3 4" key="1">
    <citation type="submission" date="2024-02" db="EMBL/GenBank/DDBJ databases">
        <title>High-quality chromosome-scale genome assembly of Pensacola bahiagrass (Paspalum notatum Flugge var. saurae).</title>
        <authorList>
            <person name="Vega J.M."/>
            <person name="Podio M."/>
            <person name="Orjuela J."/>
            <person name="Siena L.A."/>
            <person name="Pessino S.C."/>
            <person name="Combes M.C."/>
            <person name="Mariac C."/>
            <person name="Albertini E."/>
            <person name="Pupilli F."/>
            <person name="Ortiz J.P.A."/>
            <person name="Leblanc O."/>
        </authorList>
    </citation>
    <scope>NUCLEOTIDE SEQUENCE [LARGE SCALE GENOMIC DNA]</scope>
    <source>
        <strain evidence="3">R1</strain>
        <tissue evidence="3">Leaf</tissue>
    </source>
</reference>
<evidence type="ECO:0000256" key="2">
    <source>
        <dbReference type="ARBA" id="ARBA00022801"/>
    </source>
</evidence>
<dbReference type="GO" id="GO:0003676">
    <property type="term" value="F:nucleic acid binding"/>
    <property type="evidence" value="ECO:0007669"/>
    <property type="project" value="InterPro"/>
</dbReference>
<dbReference type="AlphaFoldDB" id="A0AAQ3WS57"/>